<evidence type="ECO:0000259" key="5">
    <source>
        <dbReference type="PROSITE" id="PS50033"/>
    </source>
</evidence>
<dbReference type="EMBL" id="KZ353799">
    <property type="protein sequence ID" value="PIO61323.1"/>
    <property type="molecule type" value="Genomic_DNA"/>
</dbReference>
<evidence type="ECO:0000256" key="3">
    <source>
        <dbReference type="ARBA" id="ARBA00023054"/>
    </source>
</evidence>
<feature type="region of interest" description="Disordered" evidence="4">
    <location>
        <begin position="32"/>
        <end position="55"/>
    </location>
</feature>
<dbReference type="GO" id="GO:1903094">
    <property type="term" value="P:negative regulation of protein K48-linked deubiquitination"/>
    <property type="evidence" value="ECO:0007669"/>
    <property type="project" value="TreeGrafter"/>
</dbReference>
<accession>A0A2G9TTI7</accession>
<keyword evidence="2" id="KW-0963">Cytoplasm</keyword>
<dbReference type="Gene3D" id="3.10.20.90">
    <property type="entry name" value="Phosphatidylinositol 3-kinase Catalytic Subunit, Chain A, domain 1"/>
    <property type="match status" value="1"/>
</dbReference>
<dbReference type="PANTHER" id="PTHR46340:SF1">
    <property type="entry name" value="UBX DOMAIN-CONTAINING PROTEIN 1"/>
    <property type="match status" value="1"/>
</dbReference>
<dbReference type="Proteomes" id="UP000230423">
    <property type="component" value="Unassembled WGS sequence"/>
</dbReference>
<dbReference type="InterPro" id="IPR015940">
    <property type="entry name" value="UBA"/>
</dbReference>
<protein>
    <submittedName>
        <fullName evidence="6">UBX domain protein</fullName>
    </submittedName>
</protein>
<dbReference type="InterPro" id="IPR029071">
    <property type="entry name" value="Ubiquitin-like_domsf"/>
</dbReference>
<organism evidence="6 7">
    <name type="scientific">Teladorsagia circumcincta</name>
    <name type="common">Brown stomach worm</name>
    <name type="synonym">Ostertagia circumcincta</name>
    <dbReference type="NCBI Taxonomy" id="45464"/>
    <lineage>
        <taxon>Eukaryota</taxon>
        <taxon>Metazoa</taxon>
        <taxon>Ecdysozoa</taxon>
        <taxon>Nematoda</taxon>
        <taxon>Chromadorea</taxon>
        <taxon>Rhabditida</taxon>
        <taxon>Rhabditina</taxon>
        <taxon>Rhabditomorpha</taxon>
        <taxon>Strongyloidea</taxon>
        <taxon>Trichostrongylidae</taxon>
        <taxon>Teladorsagia</taxon>
    </lineage>
</organism>
<dbReference type="Gene3D" id="1.10.8.10">
    <property type="entry name" value="DNA helicase RuvA subunit, C-terminal domain"/>
    <property type="match status" value="1"/>
</dbReference>
<dbReference type="GO" id="GO:0032435">
    <property type="term" value="P:negative regulation of proteasomal ubiquitin-dependent protein catabolic process"/>
    <property type="evidence" value="ECO:0007669"/>
    <property type="project" value="TreeGrafter"/>
</dbReference>
<evidence type="ECO:0000313" key="7">
    <source>
        <dbReference type="Proteomes" id="UP000230423"/>
    </source>
</evidence>
<dbReference type="GO" id="GO:0005737">
    <property type="term" value="C:cytoplasm"/>
    <property type="evidence" value="ECO:0007669"/>
    <property type="project" value="UniProtKB-SubCell"/>
</dbReference>
<sequence>MSTVVDQLVDMGFERARAEYAYAQTGNGALEQIEKERRRREEGKKMLETKEKQKEMELRAIAEERRRAKQEEADARQRVLEQIKLDREARKAKASGLPPPERLAPNPSSTTSKPSNPAPKTDYKEAMIQVRLPSGQAVRQSFGASEPLSAVRLWLEINHSDGMPFGLLVPFPRKVMTDEDYDKPLKELGLVPSANFVMTR</sequence>
<name>A0A2G9TTI7_TELCI</name>
<dbReference type="SMART" id="SM00166">
    <property type="entry name" value="UBX"/>
    <property type="match status" value="1"/>
</dbReference>
<feature type="compositionally biased region" description="Low complexity" evidence="4">
    <location>
        <begin position="104"/>
        <end position="120"/>
    </location>
</feature>
<gene>
    <name evidence="6" type="ORF">TELCIR_17155</name>
</gene>
<dbReference type="SUPFAM" id="SSF54236">
    <property type="entry name" value="Ubiquitin-like"/>
    <property type="match status" value="1"/>
</dbReference>
<dbReference type="InterPro" id="IPR009060">
    <property type="entry name" value="UBA-like_sf"/>
</dbReference>
<keyword evidence="3" id="KW-0175">Coiled coil</keyword>
<keyword evidence="7" id="KW-1185">Reference proteome</keyword>
<dbReference type="Pfam" id="PF00789">
    <property type="entry name" value="UBX"/>
    <property type="match status" value="1"/>
</dbReference>
<evidence type="ECO:0000256" key="1">
    <source>
        <dbReference type="ARBA" id="ARBA00004496"/>
    </source>
</evidence>
<dbReference type="PROSITE" id="PS50033">
    <property type="entry name" value="UBX"/>
    <property type="match status" value="1"/>
</dbReference>
<evidence type="ECO:0000256" key="2">
    <source>
        <dbReference type="ARBA" id="ARBA00022490"/>
    </source>
</evidence>
<dbReference type="PANTHER" id="PTHR46340">
    <property type="entry name" value="UBX DOMAIN-CONTAINING PROTEIN 1"/>
    <property type="match status" value="1"/>
</dbReference>
<dbReference type="OrthoDB" id="10254930at2759"/>
<dbReference type="AlphaFoldDB" id="A0A2G9TTI7"/>
<comment type="subcellular location">
    <subcellularLocation>
        <location evidence="1">Cytoplasm</location>
    </subcellularLocation>
</comment>
<proteinExistence type="predicted"/>
<evidence type="ECO:0000313" key="6">
    <source>
        <dbReference type="EMBL" id="PIO61323.1"/>
    </source>
</evidence>
<feature type="domain" description="UBX" evidence="5">
    <location>
        <begin position="121"/>
        <end position="198"/>
    </location>
</feature>
<dbReference type="Pfam" id="PF00627">
    <property type="entry name" value="UBA"/>
    <property type="match status" value="1"/>
</dbReference>
<feature type="region of interest" description="Disordered" evidence="4">
    <location>
        <begin position="81"/>
        <end position="123"/>
    </location>
</feature>
<dbReference type="GO" id="GO:0036435">
    <property type="term" value="F:K48-linked polyubiquitin modification-dependent protein binding"/>
    <property type="evidence" value="ECO:0007669"/>
    <property type="project" value="TreeGrafter"/>
</dbReference>
<dbReference type="GO" id="GO:0005634">
    <property type="term" value="C:nucleus"/>
    <property type="evidence" value="ECO:0007669"/>
    <property type="project" value="TreeGrafter"/>
</dbReference>
<dbReference type="InterPro" id="IPR001012">
    <property type="entry name" value="UBX_dom"/>
</dbReference>
<reference evidence="6 7" key="1">
    <citation type="submission" date="2015-09" db="EMBL/GenBank/DDBJ databases">
        <title>Draft genome of the parasitic nematode Teladorsagia circumcincta isolate WARC Sus (inbred).</title>
        <authorList>
            <person name="Mitreva M."/>
        </authorList>
    </citation>
    <scope>NUCLEOTIDE SEQUENCE [LARGE SCALE GENOMIC DNA]</scope>
    <source>
        <strain evidence="6 7">S</strain>
    </source>
</reference>
<evidence type="ECO:0000256" key="4">
    <source>
        <dbReference type="SAM" id="MobiDB-lite"/>
    </source>
</evidence>
<dbReference type="SUPFAM" id="SSF46934">
    <property type="entry name" value="UBA-like"/>
    <property type="match status" value="1"/>
</dbReference>
<dbReference type="GO" id="GO:0031397">
    <property type="term" value="P:negative regulation of protein ubiquitination"/>
    <property type="evidence" value="ECO:0007669"/>
    <property type="project" value="TreeGrafter"/>
</dbReference>
<feature type="compositionally biased region" description="Basic and acidic residues" evidence="4">
    <location>
        <begin position="81"/>
        <end position="91"/>
    </location>
</feature>